<dbReference type="Pfam" id="PF16233">
    <property type="entry name" value="DUF4893"/>
    <property type="match status" value="1"/>
</dbReference>
<gene>
    <name evidence="1" type="ORF">LZ536_11025</name>
</gene>
<organism evidence="1 2">
    <name type="scientific">Sphingomonas alba</name>
    <dbReference type="NCBI Taxonomy" id="2908208"/>
    <lineage>
        <taxon>Bacteria</taxon>
        <taxon>Pseudomonadati</taxon>
        <taxon>Pseudomonadota</taxon>
        <taxon>Alphaproteobacteria</taxon>
        <taxon>Sphingomonadales</taxon>
        <taxon>Sphingomonadaceae</taxon>
        <taxon>Sphingomonas</taxon>
    </lineage>
</organism>
<dbReference type="Proteomes" id="UP001165363">
    <property type="component" value="Unassembled WGS sequence"/>
</dbReference>
<dbReference type="RefSeq" id="WP_249848836.1">
    <property type="nucleotide sequence ID" value="NZ_JAMGBD010000002.1"/>
</dbReference>
<dbReference type="InterPro" id="IPR032609">
    <property type="entry name" value="DUF4893"/>
</dbReference>
<protein>
    <submittedName>
        <fullName evidence="1">DUF4893 domain-containing protein</fullName>
    </submittedName>
</protein>
<dbReference type="PROSITE" id="PS51257">
    <property type="entry name" value="PROKAR_LIPOPROTEIN"/>
    <property type="match status" value="1"/>
</dbReference>
<accession>A0ABT0RPF2</accession>
<comment type="caution">
    <text evidence="1">The sequence shown here is derived from an EMBL/GenBank/DDBJ whole genome shotgun (WGS) entry which is preliminary data.</text>
</comment>
<proteinExistence type="predicted"/>
<sequence length="201" mass="21743">MNRASALIACLALAACAPKPIVATHTADWRAVVTAADRTKLHDWRQAFIEALAQARTTNAADVAKEGALLDPDAALGGPIPNGMYRCRVIKLGAKTPGMLNYVSYPAFSCRVQAEHGIQGFAKLTGSQRPVGLIFPGDQLRQVFLGTITLGDEVRAMQYGNDPDRDVAAFVERIGDARWRMVIPRPAFESRTDVIELVPAT</sequence>
<name>A0ABT0RPF2_9SPHN</name>
<keyword evidence="2" id="KW-1185">Reference proteome</keyword>
<dbReference type="EMBL" id="JAMGBD010000002">
    <property type="protein sequence ID" value="MCL6684425.1"/>
    <property type="molecule type" value="Genomic_DNA"/>
</dbReference>
<evidence type="ECO:0000313" key="2">
    <source>
        <dbReference type="Proteomes" id="UP001165363"/>
    </source>
</evidence>
<reference evidence="1" key="1">
    <citation type="submission" date="2022-05" db="EMBL/GenBank/DDBJ databases">
        <authorList>
            <person name="Jo J.-H."/>
            <person name="Im W.-T."/>
        </authorList>
    </citation>
    <scope>NUCLEOTIDE SEQUENCE</scope>
    <source>
        <strain evidence="1">SE158</strain>
    </source>
</reference>
<evidence type="ECO:0000313" key="1">
    <source>
        <dbReference type="EMBL" id="MCL6684425.1"/>
    </source>
</evidence>